<evidence type="ECO:0000313" key="1">
    <source>
        <dbReference type="EMBL" id="KAK1149594.1"/>
    </source>
</evidence>
<keyword evidence="2" id="KW-1185">Reference proteome</keyword>
<comment type="caution">
    <text evidence="1">The sequence shown here is derived from an EMBL/GenBank/DDBJ whole genome shotgun (WGS) entry which is preliminary data.</text>
</comment>
<accession>A0ACC3BFG6</accession>
<protein>
    <submittedName>
        <fullName evidence="1">Uncharacterized protein</fullName>
    </submittedName>
</protein>
<sequence length="366" mass="41822">MADRNFPSSHLTTEAEQARIAYYCLIDFCPAPNGYDSDYHSRLLDLLENGCYTVWKDSFQGNEEYQQRPGWVRIHVDADVSEDKQHKVVIDTVRGRIIRNRESALLMEEVYYEHNGRVIDSTDKAPGDELDDNASVVGRVQSDSESCPDIVDAWVWIHIRKIKDLEERYWEARERLLAGKYTVYYENPEKLDNKKRELVMKLKITYHFDLENRSDEIENQLYDDIEGILEMLEAQRGAQGADPWSEDDNDDGESEDEEEVEGSEEESEDESQPQAQLRPKLSTPVSGDEDYDSEATTVMASSTDYDTGNESDADADSDVESKSQPRLKGGNHFLRRSDLESESELDTDDIVGGQTSTEMSEHEAEA</sequence>
<gene>
    <name evidence="1" type="ORF">N8T08_005143</name>
</gene>
<dbReference type="Proteomes" id="UP001177260">
    <property type="component" value="Unassembled WGS sequence"/>
</dbReference>
<reference evidence="1 2" key="1">
    <citation type="journal article" date="2023" name="ACS Omega">
        <title>Identification of the Neoaspergillic Acid Biosynthesis Gene Cluster by Establishing an In Vitro CRISPR-Ribonucleoprotein Genetic System in Aspergillus melleus.</title>
        <authorList>
            <person name="Yuan B."/>
            <person name="Grau M.F."/>
            <person name="Murata R.M."/>
            <person name="Torok T."/>
            <person name="Venkateswaran K."/>
            <person name="Stajich J.E."/>
            <person name="Wang C.C.C."/>
        </authorList>
    </citation>
    <scope>NUCLEOTIDE SEQUENCE [LARGE SCALE GENOMIC DNA]</scope>
    <source>
        <strain evidence="1 2">IMV 1140</strain>
    </source>
</reference>
<name>A0ACC3BFG6_9EURO</name>
<dbReference type="EMBL" id="JAOPJF010000003">
    <property type="protein sequence ID" value="KAK1149594.1"/>
    <property type="molecule type" value="Genomic_DNA"/>
</dbReference>
<proteinExistence type="predicted"/>
<organism evidence="1 2">
    <name type="scientific">Aspergillus melleus</name>
    <dbReference type="NCBI Taxonomy" id="138277"/>
    <lineage>
        <taxon>Eukaryota</taxon>
        <taxon>Fungi</taxon>
        <taxon>Dikarya</taxon>
        <taxon>Ascomycota</taxon>
        <taxon>Pezizomycotina</taxon>
        <taxon>Eurotiomycetes</taxon>
        <taxon>Eurotiomycetidae</taxon>
        <taxon>Eurotiales</taxon>
        <taxon>Aspergillaceae</taxon>
        <taxon>Aspergillus</taxon>
        <taxon>Aspergillus subgen. Circumdati</taxon>
    </lineage>
</organism>
<evidence type="ECO:0000313" key="2">
    <source>
        <dbReference type="Proteomes" id="UP001177260"/>
    </source>
</evidence>